<sequence length="189" mass="20740">MAETLIFPIGHYQGKIRRGTDLVQEIRLGASLLTLTDEEHRVWLAMHDRDGGQAVRAAESGVVSSLLERGILFKVAENPSAQRTFALKHRLVPSMLGLGNTPEVPTAYSIGTIGDPAVELPAPLYDLWEWGHMDPNLWVAVRGATATAQRVGIDNPAESVPELLLRRLLAALHDILAEHAAYLDRGLRE</sequence>
<evidence type="ECO:0000313" key="1">
    <source>
        <dbReference type="EMBL" id="MBB5159346.1"/>
    </source>
</evidence>
<proteinExistence type="predicted"/>
<gene>
    <name evidence="1" type="ORF">BJ970_006945</name>
</gene>
<dbReference type="EMBL" id="JACHIW010000002">
    <property type="protein sequence ID" value="MBB5159346.1"/>
    <property type="molecule type" value="Genomic_DNA"/>
</dbReference>
<accession>A0A840QFX3</accession>
<organism evidence="1 2">
    <name type="scientific">Saccharopolyspora phatthalungensis</name>
    <dbReference type="NCBI Taxonomy" id="664693"/>
    <lineage>
        <taxon>Bacteria</taxon>
        <taxon>Bacillati</taxon>
        <taxon>Actinomycetota</taxon>
        <taxon>Actinomycetes</taxon>
        <taxon>Pseudonocardiales</taxon>
        <taxon>Pseudonocardiaceae</taxon>
        <taxon>Saccharopolyspora</taxon>
    </lineage>
</organism>
<reference evidence="1 2" key="1">
    <citation type="submission" date="2020-08" db="EMBL/GenBank/DDBJ databases">
        <title>Sequencing the genomes of 1000 actinobacteria strains.</title>
        <authorList>
            <person name="Klenk H.-P."/>
        </authorList>
    </citation>
    <scope>NUCLEOTIDE SEQUENCE [LARGE SCALE GENOMIC DNA]</scope>
    <source>
        <strain evidence="1 2">DSM 45584</strain>
    </source>
</reference>
<name>A0A840QFX3_9PSEU</name>
<dbReference type="AlphaFoldDB" id="A0A840QFX3"/>
<comment type="caution">
    <text evidence="1">The sequence shown here is derived from an EMBL/GenBank/DDBJ whole genome shotgun (WGS) entry which is preliminary data.</text>
</comment>
<evidence type="ECO:0000313" key="2">
    <source>
        <dbReference type="Proteomes" id="UP000584374"/>
    </source>
</evidence>
<dbReference type="RefSeq" id="WP_184731684.1">
    <property type="nucleotide sequence ID" value="NZ_JACHIW010000002.1"/>
</dbReference>
<protein>
    <submittedName>
        <fullName evidence="1">Uncharacterized protein</fullName>
    </submittedName>
</protein>
<dbReference type="Proteomes" id="UP000584374">
    <property type="component" value="Unassembled WGS sequence"/>
</dbReference>
<keyword evidence="2" id="KW-1185">Reference proteome</keyword>